<sequence>MWIKKGLIFAIFAAAALATSVENEDSVENNVPDVGTYGMEDLVTQIIEGLRNQLKQGIPEKNIPPLDPLDMKHQVIDIKFKELTFGGLLSNVTGNNLLSFKVSKLKASPMPISFQIRLDWEPIDVKGLYDIDGNLLGIIPIYGNGTFGGVFNGVFGYLRLDIGTKAGQLRVKKFDVDFGLKNINVNITNFLGGTLGDVICEMINENLPTMIEQFKIGYLESIKDIIMNVVNDFIKDKSMEELLDMLLGMFTTTTTPAPTTTARSWIADF</sequence>
<dbReference type="PANTHER" id="PTHR11008">
    <property type="entry name" value="PROTEIN TAKEOUT-LIKE PROTEIN"/>
    <property type="match status" value="1"/>
</dbReference>
<dbReference type="EMBL" id="JARGDH010000001">
    <property type="protein sequence ID" value="KAL0281315.1"/>
    <property type="molecule type" value="Genomic_DNA"/>
</dbReference>
<dbReference type="Pfam" id="PF06585">
    <property type="entry name" value="JHBP"/>
    <property type="match status" value="1"/>
</dbReference>
<dbReference type="SMART" id="SM00700">
    <property type="entry name" value="JHBP"/>
    <property type="match status" value="1"/>
</dbReference>
<feature type="signal peptide" evidence="1">
    <location>
        <begin position="1"/>
        <end position="18"/>
    </location>
</feature>
<dbReference type="InterPro" id="IPR010562">
    <property type="entry name" value="Haemolymph_juvenile_hormone-bd"/>
</dbReference>
<dbReference type="Gene3D" id="3.15.10.30">
    <property type="entry name" value="Haemolymph juvenile hormone binding protein"/>
    <property type="match status" value="1"/>
</dbReference>
<dbReference type="GO" id="GO:0008289">
    <property type="term" value="F:lipid binding"/>
    <property type="evidence" value="ECO:0007669"/>
    <property type="project" value="InterPro"/>
</dbReference>
<evidence type="ECO:0000313" key="2">
    <source>
        <dbReference type="EMBL" id="KAL0281315.1"/>
    </source>
</evidence>
<feature type="chain" id="PRO_5043677186" evidence="1">
    <location>
        <begin position="19"/>
        <end position="269"/>
    </location>
</feature>
<reference evidence="2" key="1">
    <citation type="journal article" date="2024" name="Gigascience">
        <title>Chromosome-level genome of the poultry shaft louse Menopon gallinae provides insight into the host-switching and adaptive evolution of parasitic lice.</title>
        <authorList>
            <person name="Xu Y."/>
            <person name="Ma L."/>
            <person name="Liu S."/>
            <person name="Liang Y."/>
            <person name="Liu Q."/>
            <person name="He Z."/>
            <person name="Tian L."/>
            <person name="Duan Y."/>
            <person name="Cai W."/>
            <person name="Li H."/>
            <person name="Song F."/>
        </authorList>
    </citation>
    <scope>NUCLEOTIDE SEQUENCE</scope>
    <source>
        <strain evidence="2">Cailab_2023a</strain>
    </source>
</reference>
<dbReference type="PANTHER" id="PTHR11008:SF9">
    <property type="entry name" value="PROTEIN TAKEOUT-LIKE PROTEIN"/>
    <property type="match status" value="1"/>
</dbReference>
<organism evidence="2">
    <name type="scientific">Menopon gallinae</name>
    <name type="common">poultry shaft louse</name>
    <dbReference type="NCBI Taxonomy" id="328185"/>
    <lineage>
        <taxon>Eukaryota</taxon>
        <taxon>Metazoa</taxon>
        <taxon>Ecdysozoa</taxon>
        <taxon>Arthropoda</taxon>
        <taxon>Hexapoda</taxon>
        <taxon>Insecta</taxon>
        <taxon>Pterygota</taxon>
        <taxon>Neoptera</taxon>
        <taxon>Paraneoptera</taxon>
        <taxon>Psocodea</taxon>
        <taxon>Troctomorpha</taxon>
        <taxon>Phthiraptera</taxon>
        <taxon>Amblycera</taxon>
        <taxon>Menoponidae</taxon>
        <taxon>Menopon</taxon>
    </lineage>
</organism>
<name>A0AAW2IGC9_9NEOP</name>
<dbReference type="InterPro" id="IPR038606">
    <property type="entry name" value="To_sf"/>
</dbReference>
<evidence type="ECO:0000256" key="1">
    <source>
        <dbReference type="SAM" id="SignalP"/>
    </source>
</evidence>
<dbReference type="SUPFAM" id="SSF55394">
    <property type="entry name" value="Bactericidal permeability-increasing protein, BPI"/>
    <property type="match status" value="1"/>
</dbReference>
<gene>
    <name evidence="2" type="ORF">PYX00_002342</name>
</gene>
<proteinExistence type="predicted"/>
<protein>
    <submittedName>
        <fullName evidence="2">Uncharacterized protein</fullName>
    </submittedName>
</protein>
<comment type="caution">
    <text evidence="2">The sequence shown here is derived from an EMBL/GenBank/DDBJ whole genome shotgun (WGS) entry which is preliminary data.</text>
</comment>
<keyword evidence="1" id="KW-0732">Signal</keyword>
<dbReference type="InterPro" id="IPR017943">
    <property type="entry name" value="Bactericidal_perm-incr_a/b_dom"/>
</dbReference>
<accession>A0AAW2IGC9</accession>
<dbReference type="AlphaFoldDB" id="A0AAW2IGC9"/>